<sequence>MPPRLSPLNDACHHVGAKTDKTWKLEVKFIDAVKGRGLFAVGSICKGDFVVEYRGDLIDDAEAERRRKVYHPSMCCIFFLFKWIGKTWW</sequence>
<dbReference type="GO" id="GO:0043516">
    <property type="term" value="P:regulation of DNA damage response, signal transduction by p53 class mediator"/>
    <property type="evidence" value="ECO:0007669"/>
    <property type="project" value="TreeGrafter"/>
</dbReference>
<dbReference type="GO" id="GO:0042799">
    <property type="term" value="F:histone H4K20 methyltransferase activity"/>
    <property type="evidence" value="ECO:0007669"/>
    <property type="project" value="TreeGrafter"/>
</dbReference>
<dbReference type="PANTHER" id="PTHR46167">
    <property type="entry name" value="N-LYSINE METHYLTRANSFERASE KMT5A"/>
    <property type="match status" value="1"/>
</dbReference>
<dbReference type="EMBL" id="OZ035830">
    <property type="protein sequence ID" value="CAL1613213.1"/>
    <property type="molecule type" value="Genomic_DNA"/>
</dbReference>
<dbReference type="Proteomes" id="UP001497482">
    <property type="component" value="Chromosome 8"/>
</dbReference>
<protein>
    <recommendedName>
        <fullName evidence="3">SET domain-containing protein</fullName>
    </recommendedName>
</protein>
<name>A0AAV2MIN6_KNICA</name>
<proteinExistence type="predicted"/>
<dbReference type="InterPro" id="IPR051760">
    <property type="entry name" value="KMT5A"/>
</dbReference>
<dbReference type="PANTHER" id="PTHR46167:SF1">
    <property type="entry name" value="N-LYSINE METHYLTRANSFERASE KMT5A"/>
    <property type="match status" value="1"/>
</dbReference>
<accession>A0AAV2MIN6</accession>
<dbReference type="GO" id="GO:0005700">
    <property type="term" value="C:polytene chromosome"/>
    <property type="evidence" value="ECO:0007669"/>
    <property type="project" value="TreeGrafter"/>
</dbReference>
<keyword evidence="2" id="KW-1185">Reference proteome</keyword>
<gene>
    <name evidence="1" type="ORF">KC01_LOCUS39467</name>
</gene>
<dbReference type="AlphaFoldDB" id="A0AAV2MIN6"/>
<dbReference type="InterPro" id="IPR046341">
    <property type="entry name" value="SET_dom_sf"/>
</dbReference>
<dbReference type="GO" id="GO:0005634">
    <property type="term" value="C:nucleus"/>
    <property type="evidence" value="ECO:0007669"/>
    <property type="project" value="TreeGrafter"/>
</dbReference>
<reference evidence="1 2" key="1">
    <citation type="submission" date="2024-04" db="EMBL/GenBank/DDBJ databases">
        <authorList>
            <person name="Waldvogel A.-M."/>
            <person name="Schoenle A."/>
        </authorList>
    </citation>
    <scope>NUCLEOTIDE SEQUENCE [LARGE SCALE GENOMIC DNA]</scope>
</reference>
<dbReference type="GO" id="GO:0006357">
    <property type="term" value="P:regulation of transcription by RNA polymerase II"/>
    <property type="evidence" value="ECO:0007669"/>
    <property type="project" value="TreeGrafter"/>
</dbReference>
<evidence type="ECO:0000313" key="2">
    <source>
        <dbReference type="Proteomes" id="UP001497482"/>
    </source>
</evidence>
<dbReference type="SUPFAM" id="SSF82199">
    <property type="entry name" value="SET domain"/>
    <property type="match status" value="1"/>
</dbReference>
<organism evidence="1 2">
    <name type="scientific">Knipowitschia caucasica</name>
    <name type="common">Caucasian dwarf goby</name>
    <name type="synonym">Pomatoschistus caucasicus</name>
    <dbReference type="NCBI Taxonomy" id="637954"/>
    <lineage>
        <taxon>Eukaryota</taxon>
        <taxon>Metazoa</taxon>
        <taxon>Chordata</taxon>
        <taxon>Craniata</taxon>
        <taxon>Vertebrata</taxon>
        <taxon>Euteleostomi</taxon>
        <taxon>Actinopterygii</taxon>
        <taxon>Neopterygii</taxon>
        <taxon>Teleostei</taxon>
        <taxon>Neoteleostei</taxon>
        <taxon>Acanthomorphata</taxon>
        <taxon>Gobiaria</taxon>
        <taxon>Gobiiformes</taxon>
        <taxon>Gobioidei</taxon>
        <taxon>Gobiidae</taxon>
        <taxon>Gobiinae</taxon>
        <taxon>Knipowitschia</taxon>
    </lineage>
</organism>
<evidence type="ECO:0000313" key="1">
    <source>
        <dbReference type="EMBL" id="CAL1613213.1"/>
    </source>
</evidence>
<dbReference type="Gene3D" id="2.170.270.10">
    <property type="entry name" value="SET domain"/>
    <property type="match status" value="1"/>
</dbReference>
<evidence type="ECO:0008006" key="3">
    <source>
        <dbReference type="Google" id="ProtNLM"/>
    </source>
</evidence>